<sequence>MSKYFVARIYPNGSKSSIGGQYEDGFMKASIRELGTYTVAVDTVPPEIIPINKNQWGRNGKIVYRLKDKETGIRSYRGTVDGKYALFGRPNIVKSYWEYKIDPKRVNKGGKHVVELTVTDNCGNETVSRETFVW</sequence>
<dbReference type="EMBL" id="BAIV01000010">
    <property type="protein sequence ID" value="GAE83671.1"/>
    <property type="molecule type" value="Genomic_DNA"/>
</dbReference>
<reference evidence="1 2" key="1">
    <citation type="journal article" date="2014" name="Genome Announc.">
        <title>Draft Genome Sequence of Bacteroides reticulotermitis Strain JCM 10512T, Isolated from the Gut of a Termite.</title>
        <authorList>
            <person name="Yuki M."/>
            <person name="Oshima K."/>
            <person name="Suda W."/>
            <person name="Sakamoto M."/>
            <person name="Iida T."/>
            <person name="Hattori M."/>
            <person name="Ohkuma M."/>
        </authorList>
    </citation>
    <scope>NUCLEOTIDE SEQUENCE [LARGE SCALE GENOMIC DNA]</scope>
    <source>
        <strain evidence="1 2">JCM 10512</strain>
    </source>
</reference>
<organism evidence="1 2">
    <name type="scientific">Bacteroides reticulotermitis JCM 10512</name>
    <dbReference type="NCBI Taxonomy" id="1445607"/>
    <lineage>
        <taxon>Bacteria</taxon>
        <taxon>Pseudomonadati</taxon>
        <taxon>Bacteroidota</taxon>
        <taxon>Bacteroidia</taxon>
        <taxon>Bacteroidales</taxon>
        <taxon>Bacteroidaceae</taxon>
        <taxon>Bacteroides</taxon>
    </lineage>
</organism>
<evidence type="ECO:0000313" key="1">
    <source>
        <dbReference type="EMBL" id="GAE83671.1"/>
    </source>
</evidence>
<dbReference type="Proteomes" id="UP000019131">
    <property type="component" value="Unassembled WGS sequence"/>
</dbReference>
<keyword evidence="2" id="KW-1185">Reference proteome</keyword>
<accession>W4URT0</accession>
<dbReference type="AlphaFoldDB" id="W4URT0"/>
<dbReference type="STRING" id="1445607.JCM10512_1962"/>
<name>W4URT0_9BACE</name>
<evidence type="ECO:0000313" key="2">
    <source>
        <dbReference type="Proteomes" id="UP000019131"/>
    </source>
</evidence>
<protein>
    <submittedName>
        <fullName evidence="1">Uncharacterized protein</fullName>
    </submittedName>
</protein>
<gene>
    <name evidence="1" type="ORF">JCM10512_1962</name>
</gene>
<comment type="caution">
    <text evidence="1">The sequence shown here is derived from an EMBL/GenBank/DDBJ whole genome shotgun (WGS) entry which is preliminary data.</text>
</comment>
<proteinExistence type="predicted"/>